<keyword evidence="2" id="KW-1185">Reference proteome</keyword>
<accession>A0ABX0F7H8</accession>
<sequence>MKRKITSLGTHFILRMEENGEGTIAVNGSIFSADHIAVKVITDLEKGLSFFSIVEEISNLYKVDKNTIDQDIKDFLIDLHKYITITNKEIRDIINV</sequence>
<dbReference type="Gene3D" id="1.10.10.1150">
    <property type="entry name" value="Coenzyme PQQ synthesis protein D (PqqD)"/>
    <property type="match status" value="1"/>
</dbReference>
<proteinExistence type="predicted"/>
<name>A0ABX0F7H8_9BACL</name>
<gene>
    <name evidence="1" type="ORF">GYN08_16510</name>
</gene>
<reference evidence="1 2" key="1">
    <citation type="submission" date="2020-01" db="EMBL/GenBank/DDBJ databases">
        <title>Polyphasic characterisation and genomic insights into a novel alkali tolerant bacterium VR-M41.</title>
        <authorList>
            <person name="Vemuluri V.R."/>
        </authorList>
    </citation>
    <scope>NUCLEOTIDE SEQUENCE [LARGE SCALE GENOMIC DNA]</scope>
    <source>
        <strain evidence="1 2">VR-M41</strain>
    </source>
</reference>
<dbReference type="RefSeq" id="WP_166276300.1">
    <property type="nucleotide sequence ID" value="NZ_JAAFGS010000006.1"/>
</dbReference>
<protein>
    <recommendedName>
        <fullName evidence="3">PqqD family protein</fullName>
    </recommendedName>
</protein>
<evidence type="ECO:0000313" key="2">
    <source>
        <dbReference type="Proteomes" id="UP000800303"/>
    </source>
</evidence>
<evidence type="ECO:0008006" key="3">
    <source>
        <dbReference type="Google" id="ProtNLM"/>
    </source>
</evidence>
<dbReference type="Proteomes" id="UP000800303">
    <property type="component" value="Unassembled WGS sequence"/>
</dbReference>
<organism evidence="1 2">
    <name type="scientific">Saccharibacillus alkalitolerans</name>
    <dbReference type="NCBI Taxonomy" id="2705290"/>
    <lineage>
        <taxon>Bacteria</taxon>
        <taxon>Bacillati</taxon>
        <taxon>Bacillota</taxon>
        <taxon>Bacilli</taxon>
        <taxon>Bacillales</taxon>
        <taxon>Paenibacillaceae</taxon>
        <taxon>Saccharibacillus</taxon>
    </lineage>
</organism>
<comment type="caution">
    <text evidence="1">The sequence shown here is derived from an EMBL/GenBank/DDBJ whole genome shotgun (WGS) entry which is preliminary data.</text>
</comment>
<dbReference type="InterPro" id="IPR041881">
    <property type="entry name" value="PqqD_sf"/>
</dbReference>
<dbReference type="EMBL" id="JAAFGS010000006">
    <property type="protein sequence ID" value="NGZ76911.1"/>
    <property type="molecule type" value="Genomic_DNA"/>
</dbReference>
<evidence type="ECO:0000313" key="1">
    <source>
        <dbReference type="EMBL" id="NGZ76911.1"/>
    </source>
</evidence>